<proteinExistence type="predicted"/>
<name>A0AAQ4DFC3_AMBAM</name>
<evidence type="ECO:0000313" key="3">
    <source>
        <dbReference type="Proteomes" id="UP001321473"/>
    </source>
</evidence>
<dbReference type="AlphaFoldDB" id="A0AAQ4DFC3"/>
<reference evidence="2 3" key="1">
    <citation type="journal article" date="2023" name="Arcadia Sci">
        <title>De novo assembly of a long-read Amblyomma americanum tick genome.</title>
        <authorList>
            <person name="Chou S."/>
            <person name="Poskanzer K.E."/>
            <person name="Rollins M."/>
            <person name="Thuy-Boun P.S."/>
        </authorList>
    </citation>
    <scope>NUCLEOTIDE SEQUENCE [LARGE SCALE GENOMIC DNA]</scope>
    <source>
        <strain evidence="2">F_SG_1</strain>
        <tissue evidence="2">Salivary glands</tissue>
    </source>
</reference>
<gene>
    <name evidence="2" type="ORF">V5799_027570</name>
</gene>
<accession>A0AAQ4DFC3</accession>
<keyword evidence="3" id="KW-1185">Reference proteome</keyword>
<comment type="caution">
    <text evidence="2">The sequence shown here is derived from an EMBL/GenBank/DDBJ whole genome shotgun (WGS) entry which is preliminary data.</text>
</comment>
<keyword evidence="1" id="KW-0732">Signal</keyword>
<evidence type="ECO:0000256" key="1">
    <source>
        <dbReference type="SAM" id="SignalP"/>
    </source>
</evidence>
<protein>
    <recommendedName>
        <fullName evidence="4">Secreted protein</fullName>
    </recommendedName>
</protein>
<sequence length="69" mass="7394">MHRGCLLLPALVVYLCLLFEVVMIRTSNFCPATLDCTHGPIQNIQLLLGSCSCSPSAPGSRSMPGAKIF</sequence>
<dbReference type="EMBL" id="JARKHS020031456">
    <property type="protein sequence ID" value="KAK8761163.1"/>
    <property type="molecule type" value="Genomic_DNA"/>
</dbReference>
<dbReference type="Proteomes" id="UP001321473">
    <property type="component" value="Unassembled WGS sequence"/>
</dbReference>
<feature type="signal peptide" evidence="1">
    <location>
        <begin position="1"/>
        <end position="26"/>
    </location>
</feature>
<evidence type="ECO:0008006" key="4">
    <source>
        <dbReference type="Google" id="ProtNLM"/>
    </source>
</evidence>
<organism evidence="2 3">
    <name type="scientific">Amblyomma americanum</name>
    <name type="common">Lone star tick</name>
    <dbReference type="NCBI Taxonomy" id="6943"/>
    <lineage>
        <taxon>Eukaryota</taxon>
        <taxon>Metazoa</taxon>
        <taxon>Ecdysozoa</taxon>
        <taxon>Arthropoda</taxon>
        <taxon>Chelicerata</taxon>
        <taxon>Arachnida</taxon>
        <taxon>Acari</taxon>
        <taxon>Parasitiformes</taxon>
        <taxon>Ixodida</taxon>
        <taxon>Ixodoidea</taxon>
        <taxon>Ixodidae</taxon>
        <taxon>Amblyomminae</taxon>
        <taxon>Amblyomma</taxon>
    </lineage>
</organism>
<feature type="chain" id="PRO_5043000577" description="Secreted protein" evidence="1">
    <location>
        <begin position="27"/>
        <end position="69"/>
    </location>
</feature>
<evidence type="ECO:0000313" key="2">
    <source>
        <dbReference type="EMBL" id="KAK8761163.1"/>
    </source>
</evidence>